<reference evidence="3" key="1">
    <citation type="submission" date="2018-06" db="EMBL/GenBank/DDBJ databases">
        <authorList>
            <person name="Zhirakovskaya E."/>
        </authorList>
    </citation>
    <scope>NUCLEOTIDE SEQUENCE</scope>
</reference>
<organism evidence="3">
    <name type="scientific">hydrothermal vent metagenome</name>
    <dbReference type="NCBI Taxonomy" id="652676"/>
    <lineage>
        <taxon>unclassified sequences</taxon>
        <taxon>metagenomes</taxon>
        <taxon>ecological metagenomes</taxon>
    </lineage>
</organism>
<dbReference type="EMBL" id="UOFT01000025">
    <property type="protein sequence ID" value="VAW92447.1"/>
    <property type="molecule type" value="Genomic_DNA"/>
</dbReference>
<feature type="transmembrane region" description="Helical" evidence="1">
    <location>
        <begin position="60"/>
        <end position="80"/>
    </location>
</feature>
<feature type="transmembrane region" description="Helical" evidence="1">
    <location>
        <begin position="125"/>
        <end position="142"/>
    </location>
</feature>
<keyword evidence="1" id="KW-0472">Membrane</keyword>
<feature type="transmembrane region" description="Helical" evidence="1">
    <location>
        <begin position="101"/>
        <end position="119"/>
    </location>
</feature>
<gene>
    <name evidence="3" type="ORF">MNBD_GAMMA23-418</name>
</gene>
<sequence length="167" mass="19172">MKALHSTNTRSNQTNMFGLTITRSYWLHGDFWLACVAAVLFWSTFKLLALPLPIDITYPALSSTLLLLIIVFPVLEEIVFRGLIQESIHQLLSHNRLPTILLWRISSANLLTSLLFSASHLWTHSVLWALATLLPSLIFGYFKDQYQSLQASIMLHIFYNLGFYLFL</sequence>
<dbReference type="AlphaFoldDB" id="A0A3B0ZYJ2"/>
<dbReference type="Pfam" id="PF02517">
    <property type="entry name" value="Rce1-like"/>
    <property type="match status" value="1"/>
</dbReference>
<feature type="domain" description="CAAX prenyl protease 2/Lysostaphin resistance protein A-like" evidence="2">
    <location>
        <begin position="64"/>
        <end position="161"/>
    </location>
</feature>
<evidence type="ECO:0000256" key="1">
    <source>
        <dbReference type="SAM" id="Phobius"/>
    </source>
</evidence>
<name>A0A3B0ZYJ2_9ZZZZ</name>
<dbReference type="GO" id="GO:0080120">
    <property type="term" value="P:CAAX-box protein maturation"/>
    <property type="evidence" value="ECO:0007669"/>
    <property type="project" value="UniProtKB-ARBA"/>
</dbReference>
<keyword evidence="1" id="KW-1133">Transmembrane helix</keyword>
<accession>A0A3B0ZYJ2</accession>
<dbReference type="GO" id="GO:0004175">
    <property type="term" value="F:endopeptidase activity"/>
    <property type="evidence" value="ECO:0007669"/>
    <property type="project" value="UniProtKB-ARBA"/>
</dbReference>
<dbReference type="NCBIfam" id="NF033192">
    <property type="entry name" value="JDVT-CAAX"/>
    <property type="match status" value="1"/>
</dbReference>
<evidence type="ECO:0000313" key="3">
    <source>
        <dbReference type="EMBL" id="VAW92447.1"/>
    </source>
</evidence>
<keyword evidence="1" id="KW-0812">Transmembrane</keyword>
<proteinExistence type="predicted"/>
<feature type="transmembrane region" description="Helical" evidence="1">
    <location>
        <begin position="149"/>
        <end position="166"/>
    </location>
</feature>
<evidence type="ECO:0000259" key="2">
    <source>
        <dbReference type="Pfam" id="PF02517"/>
    </source>
</evidence>
<dbReference type="InterPro" id="IPR003675">
    <property type="entry name" value="Rce1/LyrA-like_dom"/>
</dbReference>
<feature type="transmembrane region" description="Helical" evidence="1">
    <location>
        <begin position="31"/>
        <end position="54"/>
    </location>
</feature>
<protein>
    <recommendedName>
        <fullName evidence="2">CAAX prenyl protease 2/Lysostaphin resistance protein A-like domain-containing protein</fullName>
    </recommendedName>
</protein>